<dbReference type="EMBL" id="JADKMA010000235">
    <property type="protein sequence ID" value="MBO8195957.1"/>
    <property type="molecule type" value="Genomic_DNA"/>
</dbReference>
<evidence type="ECO:0000256" key="1">
    <source>
        <dbReference type="SAM" id="MobiDB-lite"/>
    </source>
</evidence>
<feature type="compositionally biased region" description="Basic and acidic residues" evidence="1">
    <location>
        <begin position="66"/>
        <end position="93"/>
    </location>
</feature>
<feature type="domain" description="DUF8175" evidence="3">
    <location>
        <begin position="72"/>
        <end position="255"/>
    </location>
</feature>
<dbReference type="Proteomes" id="UP001519064">
    <property type="component" value="Unassembled WGS sequence"/>
</dbReference>
<feature type="transmembrane region" description="Helical" evidence="2">
    <location>
        <begin position="21"/>
        <end position="42"/>
    </location>
</feature>
<feature type="compositionally biased region" description="Polar residues" evidence="1">
    <location>
        <begin position="174"/>
        <end position="184"/>
    </location>
</feature>
<feature type="compositionally biased region" description="Low complexity" evidence="1">
    <location>
        <begin position="185"/>
        <end position="194"/>
    </location>
</feature>
<gene>
    <name evidence="4" type="ORF">ITI46_30565</name>
</gene>
<evidence type="ECO:0000259" key="3">
    <source>
        <dbReference type="Pfam" id="PF26526"/>
    </source>
</evidence>
<name>A0ABS3XKM4_9ACTN</name>
<protein>
    <recommendedName>
        <fullName evidence="3">DUF8175 domain-containing protein</fullName>
    </recommendedName>
</protein>
<comment type="caution">
    <text evidence="4">The sequence shown here is derived from an EMBL/GenBank/DDBJ whole genome shotgun (WGS) entry which is preliminary data.</text>
</comment>
<sequence length="260" mass="27496">MFGRKQGDGPADDSAFWKQRGWIFSAVFLATVLLAAGVSYLANSGSGEANAATGDRKARSGPLSTDDSKGRKRAPGERPEGCRTEDDQGKDTARPTSAPKDVAWKELAGTMVPTSPSAGPTQFSGPVWWCYARTPMGAVMAAHGILTHMSTADWRTVAEQQIVADEGREKFINQRATRPQSDVESQSPGVPSGFSVPSYSKNAAEVHLLIKSPGGSLTSTTVSMRWSGGDWKVEPHSNGALFTPSSTAMSSGGFIKWGAA</sequence>
<evidence type="ECO:0000313" key="5">
    <source>
        <dbReference type="Proteomes" id="UP001519064"/>
    </source>
</evidence>
<proteinExistence type="predicted"/>
<keyword evidence="5" id="KW-1185">Reference proteome</keyword>
<dbReference type="RefSeq" id="WP_209243170.1">
    <property type="nucleotide sequence ID" value="NZ_JADKMA010000235.1"/>
</dbReference>
<feature type="region of interest" description="Disordered" evidence="1">
    <location>
        <begin position="45"/>
        <end position="102"/>
    </location>
</feature>
<keyword evidence="2" id="KW-0472">Membrane</keyword>
<dbReference type="InterPro" id="IPR058488">
    <property type="entry name" value="DUF8175"/>
</dbReference>
<organism evidence="4 5">
    <name type="scientific">Streptomyces oryzae</name>
    <dbReference type="NCBI Taxonomy" id="1434886"/>
    <lineage>
        <taxon>Bacteria</taxon>
        <taxon>Bacillati</taxon>
        <taxon>Actinomycetota</taxon>
        <taxon>Actinomycetes</taxon>
        <taxon>Kitasatosporales</taxon>
        <taxon>Streptomycetaceae</taxon>
        <taxon>Streptomyces</taxon>
    </lineage>
</organism>
<evidence type="ECO:0000256" key="2">
    <source>
        <dbReference type="SAM" id="Phobius"/>
    </source>
</evidence>
<reference evidence="4 5" key="1">
    <citation type="submission" date="2020-11" db="EMBL/GenBank/DDBJ databases">
        <title>Streptomyces spirodelae sp. nov., isolated from duckweed.</title>
        <authorList>
            <person name="Saimee Y."/>
            <person name="Duangmal K."/>
        </authorList>
    </citation>
    <scope>NUCLEOTIDE SEQUENCE [LARGE SCALE GENOMIC DNA]</scope>
    <source>
        <strain evidence="4 5">S16-07</strain>
    </source>
</reference>
<dbReference type="Pfam" id="PF26526">
    <property type="entry name" value="DUF8175"/>
    <property type="match status" value="1"/>
</dbReference>
<keyword evidence="2" id="KW-1133">Transmembrane helix</keyword>
<evidence type="ECO:0000313" key="4">
    <source>
        <dbReference type="EMBL" id="MBO8195957.1"/>
    </source>
</evidence>
<feature type="region of interest" description="Disordered" evidence="1">
    <location>
        <begin position="174"/>
        <end position="194"/>
    </location>
</feature>
<accession>A0ABS3XKM4</accession>
<keyword evidence="2" id="KW-0812">Transmembrane</keyword>